<dbReference type="GO" id="GO:0016787">
    <property type="term" value="F:hydrolase activity"/>
    <property type="evidence" value="ECO:0007669"/>
    <property type="project" value="UniProtKB-KW"/>
</dbReference>
<feature type="transmembrane region" description="Helical" evidence="1">
    <location>
        <begin position="84"/>
        <end position="107"/>
    </location>
</feature>
<reference evidence="2" key="1">
    <citation type="submission" date="2021-01" db="EMBL/GenBank/DDBJ databases">
        <title>Modified the classification status of verrucomicrobia.</title>
        <authorList>
            <person name="Feng X."/>
        </authorList>
    </citation>
    <scope>NUCLEOTIDE SEQUENCE</scope>
    <source>
        <strain evidence="2">KCTC 22201</strain>
    </source>
</reference>
<comment type="caution">
    <text evidence="2">The sequence shown here is derived from an EMBL/GenBank/DDBJ whole genome shotgun (WGS) entry which is preliminary data.</text>
</comment>
<evidence type="ECO:0000313" key="2">
    <source>
        <dbReference type="EMBL" id="MBK1826326.1"/>
    </source>
</evidence>
<protein>
    <submittedName>
        <fullName evidence="2">Metal-dependent hydrolase</fullName>
    </submittedName>
</protein>
<keyword evidence="1" id="KW-1133">Transmembrane helix</keyword>
<evidence type="ECO:0000256" key="1">
    <source>
        <dbReference type="SAM" id="Phobius"/>
    </source>
</evidence>
<dbReference type="AlphaFoldDB" id="A0A934RD03"/>
<keyword evidence="1" id="KW-0812">Transmembrane</keyword>
<evidence type="ECO:0000313" key="3">
    <source>
        <dbReference type="Proteomes" id="UP000658278"/>
    </source>
</evidence>
<sequence length="158" mass="17364">MNTVTHGLAPLLIAHACLRGKGRLSGKQLVVVGLCGAAPDLLDPHLTLTARQTSWSHGLPAWVGMTLVLILVAIVWKDRCPKRLVLAGSLAYLFHLFCDAIAGGINWLSPFGKLPWGEYWFPVILWTPTDVVLVLATYFVFRAIPGWKHARSISKKTV</sequence>
<feature type="transmembrane region" description="Helical" evidence="1">
    <location>
        <begin position="119"/>
        <end position="141"/>
    </location>
</feature>
<accession>A0A934RD03</accession>
<dbReference type="RefSeq" id="WP_200277175.1">
    <property type="nucleotide sequence ID" value="NZ_JAENII010000003.1"/>
</dbReference>
<gene>
    <name evidence="2" type="ORF">JIN81_04805</name>
</gene>
<name>A0A934RD03_9BACT</name>
<dbReference type="EMBL" id="JAENII010000003">
    <property type="protein sequence ID" value="MBK1826326.1"/>
    <property type="molecule type" value="Genomic_DNA"/>
</dbReference>
<dbReference type="InterPro" id="IPR007404">
    <property type="entry name" value="YdjM-like"/>
</dbReference>
<dbReference type="Pfam" id="PF04307">
    <property type="entry name" value="YdjM"/>
    <property type="match status" value="1"/>
</dbReference>
<organism evidence="2 3">
    <name type="scientific">Haloferula rosea</name>
    <dbReference type="NCBI Taxonomy" id="490093"/>
    <lineage>
        <taxon>Bacteria</taxon>
        <taxon>Pseudomonadati</taxon>
        <taxon>Verrucomicrobiota</taxon>
        <taxon>Verrucomicrobiia</taxon>
        <taxon>Verrucomicrobiales</taxon>
        <taxon>Verrucomicrobiaceae</taxon>
        <taxon>Haloferula</taxon>
    </lineage>
</organism>
<proteinExistence type="predicted"/>
<keyword evidence="1" id="KW-0472">Membrane</keyword>
<dbReference type="Proteomes" id="UP000658278">
    <property type="component" value="Unassembled WGS sequence"/>
</dbReference>
<keyword evidence="2" id="KW-0378">Hydrolase</keyword>
<feature type="transmembrane region" description="Helical" evidence="1">
    <location>
        <begin position="59"/>
        <end position="77"/>
    </location>
</feature>
<keyword evidence="3" id="KW-1185">Reference proteome</keyword>